<evidence type="ECO:0000313" key="2">
    <source>
        <dbReference type="EMBL" id="CAH2008671.1"/>
    </source>
</evidence>
<dbReference type="OrthoDB" id="9994289at2759"/>
<evidence type="ECO:0000313" key="3">
    <source>
        <dbReference type="Proteomes" id="UP001152888"/>
    </source>
</evidence>
<dbReference type="InterPro" id="IPR051133">
    <property type="entry name" value="Adapter_Engulfment-Domain"/>
</dbReference>
<dbReference type="Gene3D" id="2.30.29.30">
    <property type="entry name" value="Pleckstrin-homology domain (PH domain)/Phosphotyrosine-binding domain (PTB)"/>
    <property type="match status" value="1"/>
</dbReference>
<proteinExistence type="predicted"/>
<name>A0A9P0Q3G2_ACAOB</name>
<evidence type="ECO:0000259" key="1">
    <source>
        <dbReference type="Pfam" id="PF00640"/>
    </source>
</evidence>
<dbReference type="Proteomes" id="UP001152888">
    <property type="component" value="Unassembled WGS sequence"/>
</dbReference>
<reference evidence="2" key="1">
    <citation type="submission" date="2022-03" db="EMBL/GenBank/DDBJ databases">
        <authorList>
            <person name="Sayadi A."/>
        </authorList>
    </citation>
    <scope>NUCLEOTIDE SEQUENCE</scope>
</reference>
<comment type="caution">
    <text evidence="2">The sequence shown here is derived from an EMBL/GenBank/DDBJ whole genome shotgun (WGS) entry which is preliminary data.</text>
</comment>
<dbReference type="EMBL" id="CAKOFQ010007827">
    <property type="protein sequence ID" value="CAH2008671.1"/>
    <property type="molecule type" value="Genomic_DNA"/>
</dbReference>
<dbReference type="SUPFAM" id="SSF50729">
    <property type="entry name" value="PH domain-like"/>
    <property type="match status" value="1"/>
</dbReference>
<dbReference type="InterPro" id="IPR011993">
    <property type="entry name" value="PH-like_dom_sf"/>
</dbReference>
<sequence length="150" mass="16934">MKHTRRPVEYMVAEAKNMPSNVILPIVRLTVNRDGIQMVNITDKHVKSETVRFCVDAISYGVQDLVYTRVFSMIIVTDDTLDNGVPFECHSFVCESKDQARRITYALAACFQDYGKRVKADGKERAVRKFAIDLRTPEEQAAASDGETEA</sequence>
<dbReference type="PANTHER" id="PTHR11232:SF57">
    <property type="entry name" value="RE46159P"/>
    <property type="match status" value="1"/>
</dbReference>
<dbReference type="PANTHER" id="PTHR11232">
    <property type="entry name" value="PHOSPHOTYROSINE INTERACTION DOMAIN-CONTAINING FAMILY MEMBER"/>
    <property type="match status" value="1"/>
</dbReference>
<organism evidence="2 3">
    <name type="scientific">Acanthoscelides obtectus</name>
    <name type="common">Bean weevil</name>
    <name type="synonym">Bruchus obtectus</name>
    <dbReference type="NCBI Taxonomy" id="200917"/>
    <lineage>
        <taxon>Eukaryota</taxon>
        <taxon>Metazoa</taxon>
        <taxon>Ecdysozoa</taxon>
        <taxon>Arthropoda</taxon>
        <taxon>Hexapoda</taxon>
        <taxon>Insecta</taxon>
        <taxon>Pterygota</taxon>
        <taxon>Neoptera</taxon>
        <taxon>Endopterygota</taxon>
        <taxon>Coleoptera</taxon>
        <taxon>Polyphaga</taxon>
        <taxon>Cucujiformia</taxon>
        <taxon>Chrysomeloidea</taxon>
        <taxon>Chrysomelidae</taxon>
        <taxon>Bruchinae</taxon>
        <taxon>Bruchini</taxon>
        <taxon>Acanthoscelides</taxon>
    </lineage>
</organism>
<dbReference type="AlphaFoldDB" id="A0A9P0Q3G2"/>
<accession>A0A9P0Q3G2</accession>
<feature type="domain" description="PID" evidence="1">
    <location>
        <begin position="27"/>
        <end position="116"/>
    </location>
</feature>
<keyword evidence="3" id="KW-1185">Reference proteome</keyword>
<dbReference type="InterPro" id="IPR006020">
    <property type="entry name" value="PTB/PI_dom"/>
</dbReference>
<protein>
    <recommendedName>
        <fullName evidence="1">PID domain-containing protein</fullName>
    </recommendedName>
</protein>
<gene>
    <name evidence="2" type="ORF">ACAOBT_LOCUS30395</name>
</gene>
<dbReference type="Pfam" id="PF00640">
    <property type="entry name" value="PID"/>
    <property type="match status" value="1"/>
</dbReference>